<keyword evidence="2" id="KW-0645">Protease</keyword>
<evidence type="ECO:0000313" key="3">
    <source>
        <dbReference type="Proteomes" id="UP001579974"/>
    </source>
</evidence>
<organism evidence="2 3">
    <name type="scientific">Alicyclobacillus fastidiosus</name>
    <dbReference type="NCBI Taxonomy" id="392011"/>
    <lineage>
        <taxon>Bacteria</taxon>
        <taxon>Bacillati</taxon>
        <taxon>Bacillota</taxon>
        <taxon>Bacilli</taxon>
        <taxon>Bacillales</taxon>
        <taxon>Alicyclobacillaceae</taxon>
        <taxon>Alicyclobacillus</taxon>
    </lineage>
</organism>
<reference evidence="2 3" key="1">
    <citation type="journal article" date="2024" name="Int. J. Mol. Sci.">
        <title>Exploration of Alicyclobacillus spp. Genome in Search of Antibiotic Resistance.</title>
        <authorList>
            <person name="Bucka-Kolendo J."/>
            <person name="Kiousi D.E."/>
            <person name="Dekowska A."/>
            <person name="Mikolajczuk-Szczyrba A."/>
            <person name="Karadedos D.M."/>
            <person name="Michael P."/>
            <person name="Galanis A."/>
            <person name="Sokolowska B."/>
        </authorList>
    </citation>
    <scope>NUCLEOTIDE SEQUENCE [LARGE SCALE GENOMIC DNA]</scope>
    <source>
        <strain evidence="2 3">KKP 3000</strain>
    </source>
</reference>
<evidence type="ECO:0000259" key="1">
    <source>
        <dbReference type="Pfam" id="PF10026"/>
    </source>
</evidence>
<keyword evidence="2" id="KW-0378">Hydrolase</keyword>
<name>A0ABV5AL04_9BACL</name>
<proteinExistence type="predicted"/>
<dbReference type="EMBL" id="JBDXSU010000027">
    <property type="protein sequence ID" value="MFB5192715.1"/>
    <property type="molecule type" value="Genomic_DNA"/>
</dbReference>
<evidence type="ECO:0000313" key="2">
    <source>
        <dbReference type="EMBL" id="MFB5192715.1"/>
    </source>
</evidence>
<feature type="domain" description="DUF2268" evidence="1">
    <location>
        <begin position="104"/>
        <end position="243"/>
    </location>
</feature>
<dbReference type="RefSeq" id="WP_275473419.1">
    <property type="nucleotide sequence ID" value="NZ_CP162940.1"/>
</dbReference>
<sequence>MIKVFNYIEELIHVDDDTLANTLERLSDELSKNQPYPFNFFVQASIRNAVKPFVSESARDERLQRLINLNLTNVAEESCERVSTLLPSPIEDMEIHISPAFDSGGGCTIAPGKVFVSVKIDELAPVRLQRNIAHEYSHSVRMTQKPQAAEHGYGEEIPYTVRDYLTFEGLAMVCSDILYPAQISPIELSEADEDAWWNEANLDAVGGEAYANYIGQRAYEIGSRIIRDYMQNQGVSVLEAHYVTDHELYWNSGYKKIR</sequence>
<dbReference type="GO" id="GO:0008233">
    <property type="term" value="F:peptidase activity"/>
    <property type="evidence" value="ECO:0007669"/>
    <property type="project" value="UniProtKB-KW"/>
</dbReference>
<protein>
    <submittedName>
        <fullName evidence="2">DUF2268 domain-containing putative Zn-dependent protease</fullName>
    </submittedName>
</protein>
<gene>
    <name evidence="2" type="ORF">KKP3000_001924</name>
</gene>
<dbReference type="Proteomes" id="UP001579974">
    <property type="component" value="Unassembled WGS sequence"/>
</dbReference>
<keyword evidence="3" id="KW-1185">Reference proteome</keyword>
<comment type="caution">
    <text evidence="2">The sequence shown here is derived from an EMBL/GenBank/DDBJ whole genome shotgun (WGS) entry which is preliminary data.</text>
</comment>
<dbReference type="Pfam" id="PF10026">
    <property type="entry name" value="DUF2268"/>
    <property type="match status" value="1"/>
</dbReference>
<accession>A0ABV5AL04</accession>
<dbReference type="InterPro" id="IPR018728">
    <property type="entry name" value="DUF2268"/>
</dbReference>
<dbReference type="GO" id="GO:0006508">
    <property type="term" value="P:proteolysis"/>
    <property type="evidence" value="ECO:0007669"/>
    <property type="project" value="UniProtKB-KW"/>
</dbReference>